<reference evidence="2 3" key="1">
    <citation type="submission" date="2016-08" db="EMBL/GenBank/DDBJ databases">
        <title>A Parts List for Fungal Cellulosomes Revealed by Comparative Genomics.</title>
        <authorList>
            <consortium name="DOE Joint Genome Institute"/>
            <person name="Haitjema C.H."/>
            <person name="Gilmore S.P."/>
            <person name="Henske J.K."/>
            <person name="Solomon K.V."/>
            <person name="De Groot R."/>
            <person name="Kuo A."/>
            <person name="Mondo S.J."/>
            <person name="Salamov A.A."/>
            <person name="Labutti K."/>
            <person name="Zhao Z."/>
            <person name="Chiniquy J."/>
            <person name="Barry K."/>
            <person name="Brewer H.M."/>
            <person name="Purvine S.O."/>
            <person name="Wright A.T."/>
            <person name="Boxma B."/>
            <person name="Van Alen T."/>
            <person name="Hackstein J.H."/>
            <person name="Baker S.E."/>
            <person name="Grigoriev I.V."/>
            <person name="O'Malley M.A."/>
        </authorList>
    </citation>
    <scope>NUCLEOTIDE SEQUENCE [LARGE SCALE GENOMIC DNA]</scope>
    <source>
        <strain evidence="2 3">S4</strain>
    </source>
</reference>
<dbReference type="InterPro" id="IPR000182">
    <property type="entry name" value="GNAT_dom"/>
</dbReference>
<dbReference type="Proteomes" id="UP000193944">
    <property type="component" value="Unassembled WGS sequence"/>
</dbReference>
<dbReference type="Gene3D" id="3.40.630.30">
    <property type="match status" value="1"/>
</dbReference>
<feature type="domain" description="N-acetyltransferase" evidence="1">
    <location>
        <begin position="1"/>
        <end position="174"/>
    </location>
</feature>
<gene>
    <name evidence="2" type="ORF">BCR32DRAFT_267065</name>
</gene>
<dbReference type="EMBL" id="MCFG01000075">
    <property type="protein sequence ID" value="ORX83330.1"/>
    <property type="molecule type" value="Genomic_DNA"/>
</dbReference>
<dbReference type="PROSITE" id="PS51186">
    <property type="entry name" value="GNAT"/>
    <property type="match status" value="1"/>
</dbReference>
<organism evidence="2 3">
    <name type="scientific">Anaeromyces robustus</name>
    <dbReference type="NCBI Taxonomy" id="1754192"/>
    <lineage>
        <taxon>Eukaryota</taxon>
        <taxon>Fungi</taxon>
        <taxon>Fungi incertae sedis</taxon>
        <taxon>Chytridiomycota</taxon>
        <taxon>Chytridiomycota incertae sedis</taxon>
        <taxon>Neocallimastigomycetes</taxon>
        <taxon>Neocallimastigales</taxon>
        <taxon>Neocallimastigaceae</taxon>
        <taxon>Anaeromyces</taxon>
    </lineage>
</organism>
<sequence>MELKEVDNNNKTEYQRIEKLYKEAFPSKERQNFWSLQRRVKKGKAEQWNFYDNDIWVGWSYIIKIKGKNYIYLYYFAINSSLRGKGYGTKALKLLLEKYKDYKIILALEDWREESDDHEQRIKRHEFYLHCGMKDLPYKQQEPVLSFATMGYGDEVKPEEFKDLIDTFMGWPLKYYYNWNLVEL</sequence>
<dbReference type="CDD" id="cd04301">
    <property type="entry name" value="NAT_SF"/>
    <property type="match status" value="1"/>
</dbReference>
<evidence type="ECO:0000313" key="2">
    <source>
        <dbReference type="EMBL" id="ORX83330.1"/>
    </source>
</evidence>
<proteinExistence type="predicted"/>
<dbReference type="OrthoDB" id="10299020at2759"/>
<dbReference type="InterPro" id="IPR016181">
    <property type="entry name" value="Acyl_CoA_acyltransferase"/>
</dbReference>
<accession>A0A1Y1XC32</accession>
<protein>
    <recommendedName>
        <fullName evidence="1">N-acetyltransferase domain-containing protein</fullName>
    </recommendedName>
</protein>
<dbReference type="GO" id="GO:0016747">
    <property type="term" value="F:acyltransferase activity, transferring groups other than amino-acyl groups"/>
    <property type="evidence" value="ECO:0007669"/>
    <property type="project" value="InterPro"/>
</dbReference>
<dbReference type="Pfam" id="PF00583">
    <property type="entry name" value="Acetyltransf_1"/>
    <property type="match status" value="1"/>
</dbReference>
<name>A0A1Y1XC32_9FUNG</name>
<dbReference type="AlphaFoldDB" id="A0A1Y1XC32"/>
<dbReference type="SUPFAM" id="SSF55729">
    <property type="entry name" value="Acyl-CoA N-acyltransferases (Nat)"/>
    <property type="match status" value="1"/>
</dbReference>
<keyword evidence="3" id="KW-1185">Reference proteome</keyword>
<evidence type="ECO:0000313" key="3">
    <source>
        <dbReference type="Proteomes" id="UP000193944"/>
    </source>
</evidence>
<comment type="caution">
    <text evidence="2">The sequence shown here is derived from an EMBL/GenBank/DDBJ whole genome shotgun (WGS) entry which is preliminary data.</text>
</comment>
<reference evidence="2 3" key="2">
    <citation type="submission" date="2016-08" db="EMBL/GenBank/DDBJ databases">
        <title>Pervasive Adenine N6-methylation of Active Genes in Fungi.</title>
        <authorList>
            <consortium name="DOE Joint Genome Institute"/>
            <person name="Mondo S.J."/>
            <person name="Dannebaum R.O."/>
            <person name="Kuo R.C."/>
            <person name="Labutti K."/>
            <person name="Haridas S."/>
            <person name="Kuo A."/>
            <person name="Salamov A."/>
            <person name="Ahrendt S.R."/>
            <person name="Lipzen A."/>
            <person name="Sullivan W."/>
            <person name="Andreopoulos W.B."/>
            <person name="Clum A."/>
            <person name="Lindquist E."/>
            <person name="Daum C."/>
            <person name="Ramamoorthy G.K."/>
            <person name="Gryganskyi A."/>
            <person name="Culley D."/>
            <person name="Magnuson J.K."/>
            <person name="James T.Y."/>
            <person name="O'Malley M.A."/>
            <person name="Stajich J.E."/>
            <person name="Spatafora J.W."/>
            <person name="Visel A."/>
            <person name="Grigoriev I.V."/>
        </authorList>
    </citation>
    <scope>NUCLEOTIDE SEQUENCE [LARGE SCALE GENOMIC DNA]</scope>
    <source>
        <strain evidence="2 3">S4</strain>
    </source>
</reference>
<evidence type="ECO:0000259" key="1">
    <source>
        <dbReference type="PROSITE" id="PS51186"/>
    </source>
</evidence>